<evidence type="ECO:0000256" key="3">
    <source>
        <dbReference type="ARBA" id="ARBA00022692"/>
    </source>
</evidence>
<accession>A0A2P2C7Q8</accession>
<dbReference type="InterPro" id="IPR032816">
    <property type="entry name" value="VTT_dom"/>
</dbReference>
<dbReference type="GO" id="GO:0005886">
    <property type="term" value="C:plasma membrane"/>
    <property type="evidence" value="ECO:0007669"/>
    <property type="project" value="UniProtKB-SubCell"/>
</dbReference>
<dbReference type="PANTHER" id="PTHR30353:SF0">
    <property type="entry name" value="TRANSMEMBRANE PROTEIN"/>
    <property type="match status" value="1"/>
</dbReference>
<dbReference type="InterPro" id="IPR032818">
    <property type="entry name" value="DedA-like"/>
</dbReference>
<protein>
    <submittedName>
        <fullName evidence="8">Putative Uncharacterized membrane-associated protein</fullName>
    </submittedName>
</protein>
<dbReference type="PANTHER" id="PTHR30353">
    <property type="entry name" value="INNER MEMBRANE PROTEIN DEDA-RELATED"/>
    <property type="match status" value="1"/>
</dbReference>
<name>A0A2P2C7Q8_9ZZZZ</name>
<evidence type="ECO:0000256" key="6">
    <source>
        <dbReference type="SAM" id="Phobius"/>
    </source>
</evidence>
<feature type="transmembrane region" description="Helical" evidence="6">
    <location>
        <begin position="159"/>
        <end position="181"/>
    </location>
</feature>
<feature type="domain" description="VTT" evidence="7">
    <location>
        <begin position="54"/>
        <end position="178"/>
    </location>
</feature>
<organism evidence="8">
    <name type="scientific">metagenome</name>
    <dbReference type="NCBI Taxonomy" id="256318"/>
    <lineage>
        <taxon>unclassified sequences</taxon>
        <taxon>metagenomes</taxon>
    </lineage>
</organism>
<keyword evidence="3 6" id="KW-0812">Transmembrane</keyword>
<sequence length="231" mass="24986">MTGFWDGVWELLQNFGGPVGELIDKVQTVDPTVRALLAGTAALLETNVITGLLVPGDTVMLVASAAVQSPQEGILLGVLVSLGAFVGEVTGYWLGRWAGPSLHRRRWLRRRAGEQRIGPVARMVERRGGPWILTSRFIPVLRTVTPFVVGINAFPFRRFVAWSAPSCVLWSAIYVTIYAMASSSLRSEDGSPVVGAVLALLGAGLFGAAVLAQLVIERRHRRQSELEVDVA</sequence>
<keyword evidence="4 6" id="KW-1133">Transmembrane helix</keyword>
<comment type="subcellular location">
    <subcellularLocation>
        <location evidence="1">Cell membrane</location>
        <topology evidence="1">Multi-pass membrane protein</topology>
    </subcellularLocation>
</comment>
<dbReference type="Pfam" id="PF09335">
    <property type="entry name" value="VTT_dom"/>
    <property type="match status" value="1"/>
</dbReference>
<evidence type="ECO:0000313" key="8">
    <source>
        <dbReference type="EMBL" id="CUR58034.1"/>
    </source>
</evidence>
<keyword evidence="2" id="KW-1003">Cell membrane</keyword>
<evidence type="ECO:0000256" key="1">
    <source>
        <dbReference type="ARBA" id="ARBA00004651"/>
    </source>
</evidence>
<evidence type="ECO:0000256" key="5">
    <source>
        <dbReference type="ARBA" id="ARBA00023136"/>
    </source>
</evidence>
<feature type="transmembrane region" description="Helical" evidence="6">
    <location>
        <begin position="74"/>
        <end position="95"/>
    </location>
</feature>
<evidence type="ECO:0000259" key="7">
    <source>
        <dbReference type="Pfam" id="PF09335"/>
    </source>
</evidence>
<keyword evidence="5 6" id="KW-0472">Membrane</keyword>
<proteinExistence type="predicted"/>
<reference evidence="8" key="1">
    <citation type="submission" date="2015-08" db="EMBL/GenBank/DDBJ databases">
        <authorList>
            <person name="Babu N.S."/>
            <person name="Beckwith C.J."/>
            <person name="Beseler K.G."/>
            <person name="Brison A."/>
            <person name="Carone J.V."/>
            <person name="Caskin T.P."/>
            <person name="Diamond M."/>
            <person name="Durham M.E."/>
            <person name="Foxe J.M."/>
            <person name="Go M."/>
            <person name="Henderson B.A."/>
            <person name="Jones I.B."/>
            <person name="McGettigan J.A."/>
            <person name="Micheletti S.J."/>
            <person name="Nasrallah M.E."/>
            <person name="Ortiz D."/>
            <person name="Piller C.R."/>
            <person name="Privatt S.R."/>
            <person name="Schneider S.L."/>
            <person name="Sharp S."/>
            <person name="Smith T.C."/>
            <person name="Stanton J.D."/>
            <person name="Ullery H.E."/>
            <person name="Wilson R.J."/>
            <person name="Serrano M.G."/>
            <person name="Buck G."/>
            <person name="Lee V."/>
            <person name="Wang Y."/>
            <person name="Carvalho R."/>
            <person name="Voegtly L."/>
            <person name="Shi R."/>
            <person name="Duckworth R."/>
            <person name="Johnson A."/>
            <person name="Loviza R."/>
            <person name="Walstead R."/>
            <person name="Shah Z."/>
            <person name="Kiflezghi M."/>
            <person name="Wade K."/>
            <person name="Ball S.L."/>
            <person name="Bradley K.W."/>
            <person name="Asai D.J."/>
            <person name="Bowman C.A."/>
            <person name="Russell D.A."/>
            <person name="Pope W.H."/>
            <person name="Jacobs-Sera D."/>
            <person name="Hendrix R.W."/>
            <person name="Hatfull G.F."/>
        </authorList>
    </citation>
    <scope>NUCLEOTIDE SEQUENCE</scope>
</reference>
<dbReference type="EMBL" id="CZKA01000043">
    <property type="protein sequence ID" value="CUR58034.1"/>
    <property type="molecule type" value="Genomic_DNA"/>
</dbReference>
<evidence type="ECO:0000256" key="4">
    <source>
        <dbReference type="ARBA" id="ARBA00022989"/>
    </source>
</evidence>
<feature type="transmembrane region" description="Helical" evidence="6">
    <location>
        <begin position="193"/>
        <end position="216"/>
    </location>
</feature>
<evidence type="ECO:0000256" key="2">
    <source>
        <dbReference type="ARBA" id="ARBA00022475"/>
    </source>
</evidence>
<gene>
    <name evidence="8" type="ORF">NOCA2480067</name>
</gene>
<dbReference type="AlphaFoldDB" id="A0A2P2C7Q8"/>